<dbReference type="Pfam" id="PF00217">
    <property type="entry name" value="ATP-gua_Ptrans"/>
    <property type="match status" value="1"/>
</dbReference>
<feature type="binding site" evidence="5 6">
    <location>
        <position position="82"/>
    </location>
    <ligand>
        <name>ATP</name>
        <dbReference type="ChEBI" id="CHEBI:30616"/>
    </ligand>
</feature>
<dbReference type="RefSeq" id="WP_283410703.1">
    <property type="nucleotide sequence ID" value="NZ_FXUF01000019.1"/>
</dbReference>
<sequence>MSHSISPAGPHQDIVISSRVRIARNLVSFPFPHRMSSDQSLELVQQVQQAVTAIGPHDHHPFRWIALRDINPVDRQTYVEDHLISPALADNPENGGFFIDSQQRRSMMVNEEDHLRIQCMLKGLQLEEAWKEADQLDDRLGRLLPFAFDETFGYLTACPTNVGTGVRISVMLHLPALTLLGFINGLIHAAGQLGFAVRGVFGEGSEYMGNLYQISNQITLGLQEPEIISNLEDIVLQVIQKERMARKNLLSRQRIDLEDKVHRSLGILTHARRLSRKEAMQYLSDLKLGVSLGMISTCTLDDLHQLIELIQPANLQKHCGELLREVERDCRRAELVRKILTEGGVSDVHE</sequence>
<keyword evidence="4 5" id="KW-0067">ATP-binding</keyword>
<dbReference type="Proteomes" id="UP001158066">
    <property type="component" value="Unassembled WGS sequence"/>
</dbReference>
<proteinExistence type="inferred from homology"/>
<keyword evidence="1 5" id="KW-0808">Transferase</keyword>
<evidence type="ECO:0000259" key="8">
    <source>
        <dbReference type="PROSITE" id="PS51510"/>
    </source>
</evidence>
<evidence type="ECO:0000256" key="3">
    <source>
        <dbReference type="ARBA" id="ARBA00022777"/>
    </source>
</evidence>
<organism evidence="9 10">
    <name type="scientific">Anoxynatronum buryatiense</name>
    <dbReference type="NCBI Taxonomy" id="489973"/>
    <lineage>
        <taxon>Bacteria</taxon>
        <taxon>Bacillati</taxon>
        <taxon>Bacillota</taxon>
        <taxon>Clostridia</taxon>
        <taxon>Eubacteriales</taxon>
        <taxon>Clostridiaceae</taxon>
        <taxon>Anoxynatronum</taxon>
    </lineage>
</organism>
<dbReference type="GO" id="GO:0004111">
    <property type="term" value="F:creatine kinase activity"/>
    <property type="evidence" value="ECO:0007669"/>
    <property type="project" value="InterPro"/>
</dbReference>
<feature type="binding site" evidence="5 6">
    <location>
        <begin position="17"/>
        <end position="21"/>
    </location>
    <ligand>
        <name>ATP</name>
        <dbReference type="ChEBI" id="CHEBI:30616"/>
    </ligand>
</feature>
<dbReference type="InterPro" id="IPR023660">
    <property type="entry name" value="Arg_Kinase"/>
</dbReference>
<dbReference type="EC" id="2.7.14.1" evidence="5"/>
<accession>A0AA45WYR5</accession>
<reference evidence="9" key="1">
    <citation type="submission" date="2017-05" db="EMBL/GenBank/DDBJ databases">
        <authorList>
            <person name="Varghese N."/>
            <person name="Submissions S."/>
        </authorList>
    </citation>
    <scope>NUCLEOTIDE SEQUENCE</scope>
    <source>
        <strain evidence="9">Su22</strain>
    </source>
</reference>
<dbReference type="InterPro" id="IPR022414">
    <property type="entry name" value="ATP-guanido_PTrfase_cat"/>
</dbReference>
<evidence type="ECO:0000256" key="6">
    <source>
        <dbReference type="PROSITE-ProRule" id="PRU00843"/>
    </source>
</evidence>
<dbReference type="InterPro" id="IPR022415">
    <property type="entry name" value="ATP-guanido_PTrfase_AS"/>
</dbReference>
<comment type="caution">
    <text evidence="9">The sequence shown here is derived from an EMBL/GenBank/DDBJ whole genome shotgun (WGS) entry which is preliminary data.</text>
</comment>
<comment type="caution">
    <text evidence="5">Lacks conserved residue(s) required for the propagation of feature annotation.</text>
</comment>
<comment type="function">
    <text evidence="5">Catalyzes the specific phosphorylation of arginine residues in proteins.</text>
</comment>
<gene>
    <name evidence="5" type="primary">mcsB</name>
    <name evidence="9" type="ORF">SAMN06296020_11978</name>
</gene>
<evidence type="ECO:0000256" key="1">
    <source>
        <dbReference type="ARBA" id="ARBA00022679"/>
    </source>
</evidence>
<feature type="short sequence motif" description="RDXXRA motif of the pArg binding pocket involved in allosteric regulation" evidence="5">
    <location>
        <begin position="328"/>
        <end position="333"/>
    </location>
</feature>
<dbReference type="NCBIfam" id="NF002194">
    <property type="entry name" value="PRK01059.1-4"/>
    <property type="match status" value="1"/>
</dbReference>
<feature type="binding site" evidence="5 6">
    <location>
        <position position="116"/>
    </location>
    <ligand>
        <name>ATP</name>
        <dbReference type="ChEBI" id="CHEBI:30616"/>
    </ligand>
</feature>
<dbReference type="GO" id="GO:0046314">
    <property type="term" value="P:phosphocreatine biosynthetic process"/>
    <property type="evidence" value="ECO:0007669"/>
    <property type="project" value="InterPro"/>
</dbReference>
<dbReference type="PROSITE" id="PS00112">
    <property type="entry name" value="PHOSPHAGEN_KINASE"/>
    <property type="match status" value="1"/>
</dbReference>
<dbReference type="GO" id="GO:0005615">
    <property type="term" value="C:extracellular space"/>
    <property type="evidence" value="ECO:0007669"/>
    <property type="project" value="TreeGrafter"/>
</dbReference>
<evidence type="ECO:0000313" key="10">
    <source>
        <dbReference type="Proteomes" id="UP001158066"/>
    </source>
</evidence>
<dbReference type="SUPFAM" id="SSF55931">
    <property type="entry name" value="Glutamine synthetase/guanido kinase"/>
    <property type="match status" value="1"/>
</dbReference>
<feature type="domain" description="Phosphagen kinase C-terminal" evidence="8">
    <location>
        <begin position="14"/>
        <end position="245"/>
    </location>
</feature>
<dbReference type="EMBL" id="FXUF01000019">
    <property type="protein sequence ID" value="SMP70006.1"/>
    <property type="molecule type" value="Genomic_DNA"/>
</dbReference>
<keyword evidence="5" id="KW-0021">Allosteric enzyme</keyword>
<keyword evidence="10" id="KW-1185">Reference proteome</keyword>
<dbReference type="InterPro" id="IPR014746">
    <property type="entry name" value="Gln_synth/guanido_kin_cat_dom"/>
</dbReference>
<comment type="similarity">
    <text evidence="5 6 7">Belongs to the ATP:guanido phosphotransferase family.</text>
</comment>
<evidence type="ECO:0000256" key="4">
    <source>
        <dbReference type="ARBA" id="ARBA00022840"/>
    </source>
</evidence>
<evidence type="ECO:0000256" key="5">
    <source>
        <dbReference type="HAMAP-Rule" id="MF_00602"/>
    </source>
</evidence>
<evidence type="ECO:0000313" key="9">
    <source>
        <dbReference type="EMBL" id="SMP70006.1"/>
    </source>
</evidence>
<dbReference type="CDD" id="cd07930">
    <property type="entry name" value="bacterial_phosphagen_kinase"/>
    <property type="match status" value="1"/>
</dbReference>
<dbReference type="AlphaFoldDB" id="A0AA45WYR5"/>
<comment type="catalytic activity">
    <reaction evidence="5">
        <text>L-arginyl-[protein] + ATP = N(omega)-phospho-L-arginyl-[protein] + ADP + H(+)</text>
        <dbReference type="Rhea" id="RHEA:43384"/>
        <dbReference type="Rhea" id="RHEA-COMP:10532"/>
        <dbReference type="Rhea" id="RHEA-COMP:10533"/>
        <dbReference type="ChEBI" id="CHEBI:15378"/>
        <dbReference type="ChEBI" id="CHEBI:29965"/>
        <dbReference type="ChEBI" id="CHEBI:30616"/>
        <dbReference type="ChEBI" id="CHEBI:83226"/>
        <dbReference type="ChEBI" id="CHEBI:456216"/>
        <dbReference type="EC" id="2.7.14.1"/>
    </reaction>
</comment>
<dbReference type="PANTHER" id="PTHR11547">
    <property type="entry name" value="ARGININE OR CREATINE KINASE"/>
    <property type="match status" value="1"/>
</dbReference>
<keyword evidence="3 5" id="KW-0418">Kinase</keyword>
<dbReference type="Gene3D" id="3.30.590.10">
    <property type="entry name" value="Glutamine synthetase/guanido kinase, catalytic domain"/>
    <property type="match status" value="1"/>
</dbReference>
<feature type="binding site" evidence="6">
    <location>
        <begin position="198"/>
        <end position="203"/>
    </location>
    <ligand>
        <name>ATP</name>
        <dbReference type="ChEBI" id="CHEBI:30616"/>
    </ligand>
</feature>
<evidence type="ECO:0000256" key="2">
    <source>
        <dbReference type="ARBA" id="ARBA00022741"/>
    </source>
</evidence>
<dbReference type="GO" id="GO:0005524">
    <property type="term" value="F:ATP binding"/>
    <property type="evidence" value="ECO:0007669"/>
    <property type="project" value="UniProtKB-UniRule"/>
</dbReference>
<dbReference type="GO" id="GO:1990424">
    <property type="term" value="F:protein arginine kinase activity"/>
    <property type="evidence" value="ECO:0007669"/>
    <property type="project" value="UniProtKB-EC"/>
</dbReference>
<feature type="binding site" evidence="6">
    <location>
        <begin position="167"/>
        <end position="171"/>
    </location>
    <ligand>
        <name>ATP</name>
        <dbReference type="ChEBI" id="CHEBI:30616"/>
    </ligand>
</feature>
<dbReference type="PANTHER" id="PTHR11547:SF38">
    <property type="entry name" value="ARGININE KINASE 1-RELATED"/>
    <property type="match status" value="1"/>
</dbReference>
<dbReference type="InterPro" id="IPR000749">
    <property type="entry name" value="ATP-guanido_PTrfase"/>
</dbReference>
<evidence type="ECO:0000256" key="7">
    <source>
        <dbReference type="RuleBase" id="RU000505"/>
    </source>
</evidence>
<keyword evidence="2 5" id="KW-0547">Nucleotide-binding</keyword>
<dbReference type="HAMAP" id="MF_00602">
    <property type="entry name" value="Prot_Arg_kinase"/>
    <property type="match status" value="1"/>
</dbReference>
<comment type="activity regulation">
    <text evidence="5">Appears to be allosterically activated by the binding of pArg-containing polypeptides to the pArg-binding pocket localized in the C-terminal domain of McsB.</text>
</comment>
<dbReference type="PROSITE" id="PS51510">
    <property type="entry name" value="PHOSPHAGEN_KINASE_C"/>
    <property type="match status" value="1"/>
</dbReference>
<name>A0AA45WYR5_9CLOT</name>
<protein>
    <recommendedName>
        <fullName evidence="5">Protein-arginine kinase</fullName>
        <ecNumber evidence="5">2.7.14.1</ecNumber>
    </recommendedName>
</protein>